<dbReference type="InterPro" id="IPR007835">
    <property type="entry name" value="MOFRL"/>
</dbReference>
<dbReference type="PANTHER" id="PTHR12227">
    <property type="entry name" value="GLYCERATE KINASE"/>
    <property type="match status" value="1"/>
</dbReference>
<evidence type="ECO:0000256" key="2">
    <source>
        <dbReference type="ARBA" id="ARBA00022741"/>
    </source>
</evidence>
<accession>A0A7V0MYI4</accession>
<dbReference type="PANTHER" id="PTHR12227:SF0">
    <property type="entry name" value="GLYCERATE KINASE"/>
    <property type="match status" value="1"/>
</dbReference>
<dbReference type="Gene3D" id="3.40.50.10180">
    <property type="entry name" value="Glycerate kinase, MOFRL-like N-terminal domain"/>
    <property type="match status" value="1"/>
</dbReference>
<dbReference type="InterPro" id="IPR037035">
    <property type="entry name" value="GK-like_C_sf"/>
</dbReference>
<name>A0A7V0MYI4_UNCAE</name>
<sequence length="442" mass="47725">MLLKKLREDAKRIFRAGLKAVEPDQAVKRYVKVKEKILKIGQKKYNLDEINHIFVVGMGKAGFPMAKAIEEIIGDRISKGIVVVKYGYGGELKKIRILEASHPVPDEAGIEAAQKIANLVRNTDEKDLVICLISGGGSALLPAPVNGISLEEKQLTTELLLKCGASIQEINTIRKHLSWIKGGQLAKLIYPSSLQALILSDVVGDELDAIASGPTVPDSTTFEESWEIIKNYNIQSQLPESVIKHIKMGKEGMLPETPKKGDPIFKKVDNLIIGSNILALEAAKEEATKLGYNCLILSSSIQGEAREVVKVHAAIVKEISSSKNPVSTPACILSGGETTVKVRGEGLGGRNLEFSLAASIQIKGMKNVLILSAASDGTDGPTDAAGAFVDGSTWSRAIDIGLNPQKFLNNNDSYHFFQQLGDLFITGPTNTNVMDIHILLVV</sequence>
<evidence type="ECO:0000256" key="1">
    <source>
        <dbReference type="ARBA" id="ARBA00022679"/>
    </source>
</evidence>
<gene>
    <name evidence="7" type="ORF">ENG47_01305</name>
</gene>
<comment type="caution">
    <text evidence="7">The sequence shown here is derived from an EMBL/GenBank/DDBJ whole genome shotgun (WGS) entry which is preliminary data.</text>
</comment>
<reference evidence="7" key="1">
    <citation type="journal article" date="2020" name="mSystems">
        <title>Genome- and Community-Level Interaction Insights into Carbon Utilization and Element Cycling Functions of Hydrothermarchaeota in Hydrothermal Sediment.</title>
        <authorList>
            <person name="Zhou Z."/>
            <person name="Liu Y."/>
            <person name="Xu W."/>
            <person name="Pan J."/>
            <person name="Luo Z.H."/>
            <person name="Li M."/>
        </authorList>
    </citation>
    <scope>NUCLEOTIDE SEQUENCE [LARGE SCALE GENOMIC DNA]</scope>
    <source>
        <strain evidence="7">HyVt-219</strain>
    </source>
</reference>
<dbReference type="GO" id="GO:0008887">
    <property type="term" value="F:glycerate kinase activity"/>
    <property type="evidence" value="ECO:0007669"/>
    <property type="project" value="InterPro"/>
</dbReference>
<dbReference type="GO" id="GO:0005737">
    <property type="term" value="C:cytoplasm"/>
    <property type="evidence" value="ECO:0007669"/>
    <property type="project" value="TreeGrafter"/>
</dbReference>
<dbReference type="FunFam" id="3.40.50.10180:FF:000001">
    <property type="entry name" value="Glycerate kinase"/>
    <property type="match status" value="1"/>
</dbReference>
<dbReference type="Pfam" id="PF05161">
    <property type="entry name" value="MOFRL"/>
    <property type="match status" value="1"/>
</dbReference>
<evidence type="ECO:0000259" key="6">
    <source>
        <dbReference type="Pfam" id="PF13660"/>
    </source>
</evidence>
<dbReference type="AlphaFoldDB" id="A0A7V0MYI4"/>
<dbReference type="FunFam" id="3.40.1480.10:FF:000002">
    <property type="entry name" value="Glycerate kinase"/>
    <property type="match status" value="1"/>
</dbReference>
<evidence type="ECO:0000259" key="5">
    <source>
        <dbReference type="Pfam" id="PF05161"/>
    </source>
</evidence>
<evidence type="ECO:0000313" key="7">
    <source>
        <dbReference type="EMBL" id="HDN84379.1"/>
    </source>
</evidence>
<dbReference type="EMBL" id="DRBC01000079">
    <property type="protein sequence ID" value="HDN84379.1"/>
    <property type="molecule type" value="Genomic_DNA"/>
</dbReference>
<dbReference type="GO" id="GO:0005524">
    <property type="term" value="F:ATP binding"/>
    <property type="evidence" value="ECO:0007669"/>
    <property type="project" value="UniProtKB-KW"/>
</dbReference>
<evidence type="ECO:0000256" key="3">
    <source>
        <dbReference type="ARBA" id="ARBA00022777"/>
    </source>
</evidence>
<feature type="domain" description="MOFRL" evidence="5">
    <location>
        <begin position="330"/>
        <end position="435"/>
    </location>
</feature>
<dbReference type="InterPro" id="IPR038614">
    <property type="entry name" value="GK_N_sf"/>
</dbReference>
<protein>
    <submittedName>
        <fullName evidence="7">Glycerate kinase</fullName>
    </submittedName>
</protein>
<dbReference type="InterPro" id="IPR039760">
    <property type="entry name" value="MOFRL_protein"/>
</dbReference>
<dbReference type="Pfam" id="PF13660">
    <property type="entry name" value="DUF4147"/>
    <property type="match status" value="1"/>
</dbReference>
<keyword evidence="2" id="KW-0547">Nucleotide-binding</keyword>
<feature type="domain" description="MOFRL-associated" evidence="6">
    <location>
        <begin position="10"/>
        <end position="246"/>
    </location>
</feature>
<organism evidence="7">
    <name type="scientific">Aerophobetes bacterium</name>
    <dbReference type="NCBI Taxonomy" id="2030807"/>
    <lineage>
        <taxon>Bacteria</taxon>
        <taxon>Candidatus Aerophobota</taxon>
    </lineage>
</organism>
<proteinExistence type="predicted"/>
<keyword evidence="1" id="KW-0808">Transferase</keyword>
<evidence type="ECO:0000256" key="4">
    <source>
        <dbReference type="ARBA" id="ARBA00022840"/>
    </source>
</evidence>
<keyword evidence="3 7" id="KW-0418">Kinase</keyword>
<dbReference type="SUPFAM" id="SSF82544">
    <property type="entry name" value="GckA/TtuD-like"/>
    <property type="match status" value="1"/>
</dbReference>
<dbReference type="Proteomes" id="UP000885660">
    <property type="component" value="Unassembled WGS sequence"/>
</dbReference>
<keyword evidence="4" id="KW-0067">ATP-binding</keyword>
<dbReference type="Gene3D" id="3.40.1480.10">
    <property type="entry name" value="MOFRL domain"/>
    <property type="match status" value="1"/>
</dbReference>
<dbReference type="InterPro" id="IPR025286">
    <property type="entry name" value="MOFRL_assoc_dom"/>
</dbReference>